<evidence type="ECO:0008006" key="4">
    <source>
        <dbReference type="Google" id="ProtNLM"/>
    </source>
</evidence>
<dbReference type="InterPro" id="IPR017439">
    <property type="entry name" value="Amidohydrolase"/>
</dbReference>
<dbReference type="GO" id="GO:0016787">
    <property type="term" value="F:hydrolase activity"/>
    <property type="evidence" value="ECO:0007669"/>
    <property type="project" value="InterPro"/>
</dbReference>
<name>A0A927E3L4_KLEPN</name>
<dbReference type="AlphaFoldDB" id="A0A927E3L4"/>
<comment type="caution">
    <text evidence="2">The sequence shown here is derived from an EMBL/GenBank/DDBJ whole genome shotgun (WGS) entry which is preliminary data.</text>
</comment>
<dbReference type="Gene3D" id="3.40.630.10">
    <property type="entry name" value="Zn peptidases"/>
    <property type="match status" value="1"/>
</dbReference>
<sequence>MAVHGRVNNWKSSKNKLLFFNCTIFIIHCAVMSELLNKMRPFRCIRNAACINFSSRYRDKSLIYFPESGMSDYVIPEIKATEAEMISIRHYLHANPELSLEEFNTSELVASKLTEWGYQVTRGLGKTGVVGSLSKGDSPRTIGLRADMDALPIEETTGLPWASTAPRKNARLRP</sequence>
<protein>
    <recommendedName>
        <fullName evidence="4">Amidohydrolase</fullName>
    </recommendedName>
</protein>
<keyword evidence="1" id="KW-1133">Transmembrane helix</keyword>
<keyword evidence="1" id="KW-0812">Transmembrane</keyword>
<dbReference type="SUPFAM" id="SSF53187">
    <property type="entry name" value="Zn-dependent exopeptidases"/>
    <property type="match status" value="1"/>
</dbReference>
<evidence type="ECO:0000256" key="1">
    <source>
        <dbReference type="SAM" id="Phobius"/>
    </source>
</evidence>
<gene>
    <name evidence="2" type="ORF">IE978_18210</name>
</gene>
<feature type="transmembrane region" description="Helical" evidence="1">
    <location>
        <begin position="17"/>
        <end position="36"/>
    </location>
</feature>
<dbReference type="PANTHER" id="PTHR11014">
    <property type="entry name" value="PEPTIDASE M20 FAMILY MEMBER"/>
    <property type="match status" value="1"/>
</dbReference>
<keyword evidence="1" id="KW-0472">Membrane</keyword>
<dbReference type="EMBL" id="JACXSV010000009">
    <property type="protein sequence ID" value="MBD3722670.1"/>
    <property type="molecule type" value="Genomic_DNA"/>
</dbReference>
<proteinExistence type="predicted"/>
<dbReference type="PANTHER" id="PTHR11014:SF63">
    <property type="entry name" value="METALLOPEPTIDASE, PUTATIVE (AFU_ORTHOLOGUE AFUA_6G09600)-RELATED"/>
    <property type="match status" value="1"/>
</dbReference>
<accession>A0A927E3L4</accession>
<reference evidence="2" key="1">
    <citation type="submission" date="2020-07" db="EMBL/GenBank/DDBJ databases">
        <title>Clinical and genomic characterization of carbapenemase-producing Enterobacterales causing secondary infections during the COVID-19 crisis at a New York City hospital.</title>
        <authorList>
            <person name="Gomez-Simmonds A."/>
            <person name="Annavajhala M.K."/>
            <person name="Uhlemann A.-C."/>
        </authorList>
    </citation>
    <scope>NUCLEOTIDE SEQUENCE</scope>
    <source>
        <strain evidence="2">KP1826</strain>
    </source>
</reference>
<evidence type="ECO:0000313" key="2">
    <source>
        <dbReference type="EMBL" id="MBD3722670.1"/>
    </source>
</evidence>
<dbReference type="Proteomes" id="UP000598328">
    <property type="component" value="Unassembled WGS sequence"/>
</dbReference>
<organism evidence="2 3">
    <name type="scientific">Klebsiella pneumoniae</name>
    <dbReference type="NCBI Taxonomy" id="573"/>
    <lineage>
        <taxon>Bacteria</taxon>
        <taxon>Pseudomonadati</taxon>
        <taxon>Pseudomonadota</taxon>
        <taxon>Gammaproteobacteria</taxon>
        <taxon>Enterobacterales</taxon>
        <taxon>Enterobacteriaceae</taxon>
        <taxon>Klebsiella/Raoultella group</taxon>
        <taxon>Klebsiella</taxon>
        <taxon>Klebsiella pneumoniae complex</taxon>
    </lineage>
</organism>
<evidence type="ECO:0000313" key="3">
    <source>
        <dbReference type="Proteomes" id="UP000598328"/>
    </source>
</evidence>